<evidence type="ECO:0000256" key="1">
    <source>
        <dbReference type="SAM" id="SignalP"/>
    </source>
</evidence>
<sequence length="394" mass="44484">MTTTRETQTCLVLLLFIAIVGISKAMDPAAAVNKNRNPTPEGLQSKLRDDNLACNVTLTNTHQITRLTDHSTYETWRPREYEERIFRGVESLQTLILMNMNINSLTKFDLFDLPNLKYIAPDSLRPDGFFNDIGNVGEMVRQSRNHSLHPQTQDGIDPLAVNREDPNMLQTKLNRKRLNCTITRPNHAQIDIWCFKMTFNRLPDLFNLVQYNNIRNLKIEKPSAMGTPPFPVVSPIRCLQGLYLEKMPNLNKLPLFGYLPTLKVLGLADVNVGHLTDHSVNATLQPALSLTRIFQGVGLSLQKIVIYRTHIQQITPFDLIDLPNLREIEPEQLRPAGFVNGQGAGKEIRGQINGLGFPVPVRPIGFVAPRTNAPPHSIVRPHRVHGRVQKAKKT</sequence>
<name>A0A7E4UQF5_PANRE</name>
<keyword evidence="2" id="KW-1185">Reference proteome</keyword>
<dbReference type="WBParaSite" id="Pan_g11565.t1">
    <property type="protein sequence ID" value="Pan_g11565.t1"/>
    <property type="gene ID" value="Pan_g11565"/>
</dbReference>
<dbReference type="SUPFAM" id="SSF52058">
    <property type="entry name" value="L domain-like"/>
    <property type="match status" value="1"/>
</dbReference>
<dbReference type="Proteomes" id="UP000492821">
    <property type="component" value="Unassembled WGS sequence"/>
</dbReference>
<reference evidence="2" key="1">
    <citation type="journal article" date="2013" name="Genetics">
        <title>The draft genome and transcriptome of Panagrellus redivivus are shaped by the harsh demands of a free-living lifestyle.</title>
        <authorList>
            <person name="Srinivasan J."/>
            <person name="Dillman A.R."/>
            <person name="Macchietto M.G."/>
            <person name="Heikkinen L."/>
            <person name="Lakso M."/>
            <person name="Fracchia K.M."/>
            <person name="Antoshechkin I."/>
            <person name="Mortazavi A."/>
            <person name="Wong G."/>
            <person name="Sternberg P.W."/>
        </authorList>
    </citation>
    <scope>NUCLEOTIDE SEQUENCE [LARGE SCALE GENOMIC DNA]</scope>
    <source>
        <strain evidence="2">MT8872</strain>
    </source>
</reference>
<evidence type="ECO:0000313" key="3">
    <source>
        <dbReference type="WBParaSite" id="Pan_g11565.t1"/>
    </source>
</evidence>
<keyword evidence="1" id="KW-0732">Signal</keyword>
<evidence type="ECO:0000313" key="2">
    <source>
        <dbReference type="Proteomes" id="UP000492821"/>
    </source>
</evidence>
<proteinExistence type="predicted"/>
<feature type="signal peptide" evidence="1">
    <location>
        <begin position="1"/>
        <end position="25"/>
    </location>
</feature>
<dbReference type="Gene3D" id="3.80.10.10">
    <property type="entry name" value="Ribonuclease Inhibitor"/>
    <property type="match status" value="1"/>
</dbReference>
<accession>A0A7E4UQF5</accession>
<feature type="chain" id="PRO_5028930847" evidence="1">
    <location>
        <begin position="26"/>
        <end position="394"/>
    </location>
</feature>
<dbReference type="InterPro" id="IPR032675">
    <property type="entry name" value="LRR_dom_sf"/>
</dbReference>
<dbReference type="AlphaFoldDB" id="A0A7E4UQF5"/>
<organism evidence="2 3">
    <name type="scientific">Panagrellus redivivus</name>
    <name type="common">Microworm</name>
    <dbReference type="NCBI Taxonomy" id="6233"/>
    <lineage>
        <taxon>Eukaryota</taxon>
        <taxon>Metazoa</taxon>
        <taxon>Ecdysozoa</taxon>
        <taxon>Nematoda</taxon>
        <taxon>Chromadorea</taxon>
        <taxon>Rhabditida</taxon>
        <taxon>Tylenchina</taxon>
        <taxon>Panagrolaimomorpha</taxon>
        <taxon>Panagrolaimoidea</taxon>
        <taxon>Panagrolaimidae</taxon>
        <taxon>Panagrellus</taxon>
    </lineage>
</organism>
<reference evidence="3" key="2">
    <citation type="submission" date="2020-10" db="UniProtKB">
        <authorList>
            <consortium name="WormBaseParasite"/>
        </authorList>
    </citation>
    <scope>IDENTIFICATION</scope>
</reference>
<protein>
    <submittedName>
        <fullName evidence="3">Receptor L-domain domain-containing protein</fullName>
    </submittedName>
</protein>